<keyword evidence="1" id="KW-1133">Transmembrane helix</keyword>
<reference evidence="2 3" key="1">
    <citation type="submission" date="2023-07" db="EMBL/GenBank/DDBJ databases">
        <title>Comparative genomics of wheat-associated soil bacteria to identify genetic determinants of phenazine resistance.</title>
        <authorList>
            <person name="Mouncey N."/>
        </authorList>
    </citation>
    <scope>NUCLEOTIDE SEQUENCE [LARGE SCALE GENOMIC DNA]</scope>
    <source>
        <strain evidence="2 3">W4I9-1</strain>
    </source>
</reference>
<comment type="caution">
    <text evidence="2">The sequence shown here is derived from an EMBL/GenBank/DDBJ whole genome shotgun (WGS) entry which is preliminary data.</text>
</comment>
<name>A0AAW8EU98_9MICO</name>
<dbReference type="AlphaFoldDB" id="A0AAW8EU98"/>
<sequence length="172" mass="19114">MDNPVIYVAIIVAVIVGAMFLNRGLRRSVSKSGSRYGRRTTDDRVNGILAELAATIVIHAPEPAAREVLDRVVLQQPRKFSLLDDGGYGIRFVEADDAVVRLVDDAEGTRMQVVRTTERLGMPQNLEFWRELRSRVTSGAEAQAISVADGPQHSFVRHDGNPVYWEITHESS</sequence>
<protein>
    <submittedName>
        <fullName evidence="2">Uncharacterized protein</fullName>
    </submittedName>
</protein>
<organism evidence="2 3">
    <name type="scientific">Microbacterium natoriense</name>
    <dbReference type="NCBI Taxonomy" id="284570"/>
    <lineage>
        <taxon>Bacteria</taxon>
        <taxon>Bacillati</taxon>
        <taxon>Actinomycetota</taxon>
        <taxon>Actinomycetes</taxon>
        <taxon>Micrococcales</taxon>
        <taxon>Microbacteriaceae</taxon>
        <taxon>Microbacterium</taxon>
    </lineage>
</organism>
<keyword evidence="1" id="KW-0472">Membrane</keyword>
<evidence type="ECO:0000313" key="3">
    <source>
        <dbReference type="Proteomes" id="UP001244427"/>
    </source>
</evidence>
<gene>
    <name evidence="2" type="ORF">QFZ53_001077</name>
</gene>
<evidence type="ECO:0000313" key="2">
    <source>
        <dbReference type="EMBL" id="MDQ0646881.1"/>
    </source>
</evidence>
<dbReference type="EMBL" id="JAUSXV010000001">
    <property type="protein sequence ID" value="MDQ0646881.1"/>
    <property type="molecule type" value="Genomic_DNA"/>
</dbReference>
<dbReference type="RefSeq" id="WP_307294358.1">
    <property type="nucleotide sequence ID" value="NZ_JAUSXV010000001.1"/>
</dbReference>
<keyword evidence="3" id="KW-1185">Reference proteome</keyword>
<feature type="transmembrane region" description="Helical" evidence="1">
    <location>
        <begin position="6"/>
        <end position="25"/>
    </location>
</feature>
<keyword evidence="1" id="KW-0812">Transmembrane</keyword>
<evidence type="ECO:0000256" key="1">
    <source>
        <dbReference type="SAM" id="Phobius"/>
    </source>
</evidence>
<dbReference type="Proteomes" id="UP001244427">
    <property type="component" value="Unassembled WGS sequence"/>
</dbReference>
<proteinExistence type="predicted"/>
<accession>A0AAW8EU98</accession>